<name>A0A9X2AAH6_9BACL</name>
<evidence type="ECO:0000313" key="2">
    <source>
        <dbReference type="EMBL" id="MCI0181853.1"/>
    </source>
</evidence>
<accession>A0A9X2AAH6</accession>
<reference evidence="2" key="1">
    <citation type="submission" date="2022-03" db="EMBL/GenBank/DDBJ databases">
        <title>Draft Genome Sequence of Firmicute Strain S0AB, a Heterotrophic Iron/Sulfur-Oxidizing Extreme Acidophile.</title>
        <authorList>
            <person name="Vergara E."/>
            <person name="Pakostova E."/>
            <person name="Johnson D.B."/>
            <person name="Holmes D.S."/>
        </authorList>
    </citation>
    <scope>NUCLEOTIDE SEQUENCE</scope>
    <source>
        <strain evidence="2">S0AB</strain>
    </source>
</reference>
<sequence length="136" mass="15024">MQNDDDKKIDEQLDIAISTALLSAFLVEPSHDLCARILTATSQTQVQRRNRLAIATMLFILIGISSPLVLLLLFTPGRTLGYAFWRLSISLQGMMLQYSAHSSYVPSLQALLTTAVLLFIAMLLALSATRLARTSR</sequence>
<evidence type="ECO:0000313" key="3">
    <source>
        <dbReference type="Proteomes" id="UP001139263"/>
    </source>
</evidence>
<keyword evidence="1" id="KW-0812">Transmembrane</keyword>
<comment type="caution">
    <text evidence="2">The sequence shown here is derived from an EMBL/GenBank/DDBJ whole genome shotgun (WGS) entry which is preliminary data.</text>
</comment>
<keyword evidence="1" id="KW-1133">Transmembrane helix</keyword>
<evidence type="ECO:0000256" key="1">
    <source>
        <dbReference type="SAM" id="Phobius"/>
    </source>
</evidence>
<feature type="transmembrane region" description="Helical" evidence="1">
    <location>
        <begin position="52"/>
        <end position="74"/>
    </location>
</feature>
<dbReference type="EMBL" id="JALBUF010000001">
    <property type="protein sequence ID" value="MCI0181853.1"/>
    <property type="molecule type" value="Genomic_DNA"/>
</dbReference>
<feature type="transmembrane region" description="Helical" evidence="1">
    <location>
        <begin position="104"/>
        <end position="126"/>
    </location>
</feature>
<protein>
    <submittedName>
        <fullName evidence="2">Uncharacterized protein</fullName>
    </submittedName>
</protein>
<keyword evidence="1" id="KW-0472">Membrane</keyword>
<gene>
    <name evidence="2" type="ORF">MM817_00100</name>
</gene>
<organism evidence="2 3">
    <name type="scientific">Sulfoacidibacillus ferrooxidans</name>
    <dbReference type="NCBI Taxonomy" id="2005001"/>
    <lineage>
        <taxon>Bacteria</taxon>
        <taxon>Bacillati</taxon>
        <taxon>Bacillota</taxon>
        <taxon>Bacilli</taxon>
        <taxon>Bacillales</taxon>
        <taxon>Alicyclobacillaceae</taxon>
        <taxon>Sulfoacidibacillus</taxon>
    </lineage>
</organism>
<dbReference type="Proteomes" id="UP001139263">
    <property type="component" value="Unassembled WGS sequence"/>
</dbReference>
<keyword evidence="3" id="KW-1185">Reference proteome</keyword>
<dbReference type="RefSeq" id="WP_241711484.1">
    <property type="nucleotide sequence ID" value="NZ_JALBUF010000001.1"/>
</dbReference>
<dbReference type="AlphaFoldDB" id="A0A9X2AAH6"/>
<proteinExistence type="predicted"/>